<dbReference type="RefSeq" id="WP_345466760.1">
    <property type="nucleotide sequence ID" value="NZ_BAABRP010000015.1"/>
</dbReference>
<reference evidence="2 3" key="1">
    <citation type="submission" date="2024-02" db="EMBL/GenBank/DDBJ databases">
        <title>Deinococcus carri NBRC 110142.</title>
        <authorList>
            <person name="Ichikawa N."/>
            <person name="Katano-Makiyama Y."/>
            <person name="Hidaka K."/>
        </authorList>
    </citation>
    <scope>NUCLEOTIDE SEQUENCE [LARGE SCALE GENOMIC DNA]</scope>
    <source>
        <strain evidence="2 3">NBRC 110142</strain>
    </source>
</reference>
<dbReference type="InterPro" id="IPR013113">
    <property type="entry name" value="SIP_FAD-bd"/>
</dbReference>
<dbReference type="Gene3D" id="3.40.50.80">
    <property type="entry name" value="Nucleotide-binding domain of ferredoxin-NADP reductase (FNR) module"/>
    <property type="match status" value="1"/>
</dbReference>
<evidence type="ECO:0000313" key="2">
    <source>
        <dbReference type="EMBL" id="GAA5514268.1"/>
    </source>
</evidence>
<gene>
    <name evidence="2" type="primary">viuB</name>
    <name evidence="2" type="ORF">Dcar01_03023</name>
</gene>
<dbReference type="InterPro" id="IPR007037">
    <property type="entry name" value="SIP_rossman_dom"/>
</dbReference>
<dbReference type="PANTHER" id="PTHR30157">
    <property type="entry name" value="FERRIC REDUCTASE, NADPH-DEPENDENT"/>
    <property type="match status" value="1"/>
</dbReference>
<dbReference type="Pfam" id="PF04954">
    <property type="entry name" value="SIP"/>
    <property type="match status" value="1"/>
</dbReference>
<accession>A0ABP9WDU6</accession>
<dbReference type="CDD" id="cd06193">
    <property type="entry name" value="siderophore_interacting"/>
    <property type="match status" value="1"/>
</dbReference>
<dbReference type="PROSITE" id="PS51384">
    <property type="entry name" value="FAD_FR"/>
    <property type="match status" value="1"/>
</dbReference>
<dbReference type="Pfam" id="PF08021">
    <property type="entry name" value="FAD_binding_9"/>
    <property type="match status" value="1"/>
</dbReference>
<keyword evidence="3" id="KW-1185">Reference proteome</keyword>
<name>A0ABP9WDU6_9DEIO</name>
<dbReference type="EMBL" id="BAABRP010000015">
    <property type="protein sequence ID" value="GAA5514268.1"/>
    <property type="molecule type" value="Genomic_DNA"/>
</dbReference>
<dbReference type="PANTHER" id="PTHR30157:SF0">
    <property type="entry name" value="NADPH-DEPENDENT FERRIC-CHELATE REDUCTASE"/>
    <property type="match status" value="1"/>
</dbReference>
<dbReference type="Proteomes" id="UP001401887">
    <property type="component" value="Unassembled WGS sequence"/>
</dbReference>
<dbReference type="InterPro" id="IPR039374">
    <property type="entry name" value="SIP_fam"/>
</dbReference>
<feature type="domain" description="FAD-binding FR-type" evidence="1">
    <location>
        <begin position="13"/>
        <end position="133"/>
    </location>
</feature>
<evidence type="ECO:0000313" key="3">
    <source>
        <dbReference type="Proteomes" id="UP001401887"/>
    </source>
</evidence>
<comment type="caution">
    <text evidence="2">The sequence shown here is derived from an EMBL/GenBank/DDBJ whole genome shotgun (WGS) entry which is preliminary data.</text>
</comment>
<dbReference type="SUPFAM" id="SSF63380">
    <property type="entry name" value="Riboflavin synthase domain-like"/>
    <property type="match status" value="1"/>
</dbReference>
<proteinExistence type="predicted"/>
<dbReference type="InterPro" id="IPR039261">
    <property type="entry name" value="FNR_nucleotide-bd"/>
</dbReference>
<dbReference type="InterPro" id="IPR017927">
    <property type="entry name" value="FAD-bd_FR_type"/>
</dbReference>
<sequence length="279" mass="29944">MTTPAPASRPARPGPRLLHVRSKAHLTPNLLRLTLGGELQDFGSGSTFKLLIVPRGTTELAQPQRDAEGHAVWPDPAQRPVVRTFTVRAVDRGAGELTVDVVLHGGFAAQWAQNAQPGDPVGVAGPMGAPLPRTAGPYLIAGDHCALPAIARLLEDLPQDAAGDVLVEVPGPADELPLAYPPGIRLRWLHRTGAAGEETLLADAVRALPPLPLTPDTFAWVACESASVKALRAHLREERGLPARQTLLMGYWKRGVDERTYHDTAHYDDAPDEYGRSRG</sequence>
<protein>
    <submittedName>
        <fullName evidence="2">Vibriobactin utilization protein ViuB</fullName>
    </submittedName>
</protein>
<dbReference type="Gene3D" id="2.40.30.10">
    <property type="entry name" value="Translation factors"/>
    <property type="match status" value="1"/>
</dbReference>
<evidence type="ECO:0000259" key="1">
    <source>
        <dbReference type="PROSITE" id="PS51384"/>
    </source>
</evidence>
<dbReference type="InterPro" id="IPR017938">
    <property type="entry name" value="Riboflavin_synthase-like_b-brl"/>
</dbReference>
<organism evidence="2 3">
    <name type="scientific">Deinococcus carri</name>
    <dbReference type="NCBI Taxonomy" id="1211323"/>
    <lineage>
        <taxon>Bacteria</taxon>
        <taxon>Thermotogati</taxon>
        <taxon>Deinococcota</taxon>
        <taxon>Deinococci</taxon>
        <taxon>Deinococcales</taxon>
        <taxon>Deinococcaceae</taxon>
        <taxon>Deinococcus</taxon>
    </lineage>
</organism>